<evidence type="ECO:0000259" key="2">
    <source>
        <dbReference type="PROSITE" id="PS50011"/>
    </source>
</evidence>
<dbReference type="Gene3D" id="1.10.510.10">
    <property type="entry name" value="Transferase(Phosphotransferase) domain 1"/>
    <property type="match status" value="1"/>
</dbReference>
<feature type="compositionally biased region" description="Basic and acidic residues" evidence="1">
    <location>
        <begin position="710"/>
        <end position="719"/>
    </location>
</feature>
<feature type="compositionally biased region" description="Polar residues" evidence="1">
    <location>
        <begin position="25"/>
        <end position="34"/>
    </location>
</feature>
<sequence>MGSGNTEQTTTPAGPTIIIDRAESTQESLGSIENTPEPAAVYHASEQESPSLRQESPKPLDGPGGPQSPASSPFIQSSITCILRVTFEGSQESKLSEELSVLLHEPESYQEIERAAEKYANTLSPETVGPKELQFSYGNCTIVSDNGTKTRLPLRSREDWTEIYKAIVEYWTSHTHERLHLSISRHYLACQDQPTEGRSFAKSKCLEIDDLMKKTWEKKYYISHNVLETVISEQTIHRIIKEKPLKSVPHDEQDAFIRQVQAEGRILLAMCVHAELGMECLKKLLDSGWKDSSLPLDESSQCHPDCRRKLRTLQDTQGGFRAARFVEGEHKTLHSYALVPLHFCPRAHARHDLDRDFTEVHRDEWQISSREESAMKTAAFCGSGGYSNVYCVKLNPNHHTLSRDLDACFALKEFRDKPKVATNFDRELAVLKELRKFSHPHIVTHLATWTQDERYYILFPYAQCNLREYMGENKFKKEDALWLLEQFHGMAGAVKRMHDLSGEEAPSSSLTLKTPAEGERRTAWHHDLKPENILFFRDNSSRRGMFRISDWGSGKVNIYRNRSYHTGSPVGTLTYEPPEHTYNGKTSRPYDIWSLGCVFLELLIWAVFGSTVVEKFSDQRVGKRNVNSGTDSTRDDAFWQKVGEEYVLRDVVATQLGLLDEALMKPGAPPFKEIVGYIRRMLEIKMHERIRALELCDLLDRTSVTKTIEVESPRAEAESVTRLSLIPTDHHSPDAMARRDSPSGRSSGPSYAEHIALSPSDMSPRASRHSRNSSASDLMPSNVNRSRQSSNASNTSVLSVRERRSGHSSASSPKPTEGRT</sequence>
<dbReference type="InterPro" id="IPR011009">
    <property type="entry name" value="Kinase-like_dom_sf"/>
</dbReference>
<dbReference type="SUPFAM" id="SSF56112">
    <property type="entry name" value="Protein kinase-like (PK-like)"/>
    <property type="match status" value="1"/>
</dbReference>
<accession>A0A8H3G2A7</accession>
<dbReference type="Pfam" id="PF00069">
    <property type="entry name" value="Pkinase"/>
    <property type="match status" value="1"/>
</dbReference>
<dbReference type="EMBL" id="CAJPDT010000063">
    <property type="protein sequence ID" value="CAF9931858.1"/>
    <property type="molecule type" value="Genomic_DNA"/>
</dbReference>
<protein>
    <recommendedName>
        <fullName evidence="2">Protein kinase domain-containing protein</fullName>
    </recommendedName>
</protein>
<comment type="caution">
    <text evidence="3">The sequence shown here is derived from an EMBL/GenBank/DDBJ whole genome shotgun (WGS) entry which is preliminary data.</text>
</comment>
<feature type="compositionally biased region" description="Polar residues" evidence="1">
    <location>
        <begin position="1"/>
        <end position="13"/>
    </location>
</feature>
<dbReference type="Proteomes" id="UP000664534">
    <property type="component" value="Unassembled WGS sequence"/>
</dbReference>
<dbReference type="Gene3D" id="3.30.200.20">
    <property type="entry name" value="Phosphorylase Kinase, domain 1"/>
    <property type="match status" value="1"/>
</dbReference>
<dbReference type="PROSITE" id="PS50011">
    <property type="entry name" value="PROTEIN_KINASE_DOM"/>
    <property type="match status" value="1"/>
</dbReference>
<dbReference type="GO" id="GO:0004674">
    <property type="term" value="F:protein serine/threonine kinase activity"/>
    <property type="evidence" value="ECO:0007669"/>
    <property type="project" value="TreeGrafter"/>
</dbReference>
<name>A0A8H3G2A7_9LECA</name>
<feature type="region of interest" description="Disordered" evidence="1">
    <location>
        <begin position="1"/>
        <end position="73"/>
    </location>
</feature>
<feature type="compositionally biased region" description="Polar residues" evidence="1">
    <location>
        <begin position="779"/>
        <end position="798"/>
    </location>
</feature>
<dbReference type="PANTHER" id="PTHR24359">
    <property type="entry name" value="SERINE/THREONINE-PROTEIN KINASE SBK1"/>
    <property type="match status" value="1"/>
</dbReference>
<gene>
    <name evidence="3" type="ORF">IMSHALPRED_008731</name>
</gene>
<dbReference type="SMART" id="SM00220">
    <property type="entry name" value="S_TKc"/>
    <property type="match status" value="1"/>
</dbReference>
<dbReference type="CDD" id="cd00180">
    <property type="entry name" value="PKc"/>
    <property type="match status" value="1"/>
</dbReference>
<dbReference type="GO" id="GO:0005524">
    <property type="term" value="F:ATP binding"/>
    <property type="evidence" value="ECO:0007669"/>
    <property type="project" value="InterPro"/>
</dbReference>
<dbReference type="AlphaFoldDB" id="A0A8H3G2A7"/>
<dbReference type="OrthoDB" id="248923at2759"/>
<dbReference type="InterPro" id="IPR000719">
    <property type="entry name" value="Prot_kinase_dom"/>
</dbReference>
<evidence type="ECO:0000313" key="4">
    <source>
        <dbReference type="Proteomes" id="UP000664534"/>
    </source>
</evidence>
<feature type="domain" description="Protein kinase" evidence="2">
    <location>
        <begin position="375"/>
        <end position="704"/>
    </location>
</feature>
<keyword evidence="4" id="KW-1185">Reference proteome</keyword>
<feature type="region of interest" description="Disordered" evidence="1">
    <location>
        <begin position="710"/>
        <end position="820"/>
    </location>
</feature>
<organism evidence="3 4">
    <name type="scientific">Imshaugia aleurites</name>
    <dbReference type="NCBI Taxonomy" id="172621"/>
    <lineage>
        <taxon>Eukaryota</taxon>
        <taxon>Fungi</taxon>
        <taxon>Dikarya</taxon>
        <taxon>Ascomycota</taxon>
        <taxon>Pezizomycotina</taxon>
        <taxon>Lecanoromycetes</taxon>
        <taxon>OSLEUM clade</taxon>
        <taxon>Lecanoromycetidae</taxon>
        <taxon>Lecanorales</taxon>
        <taxon>Lecanorineae</taxon>
        <taxon>Parmeliaceae</taxon>
        <taxon>Imshaugia</taxon>
    </lineage>
</organism>
<feature type="compositionally biased region" description="Basic and acidic residues" evidence="1">
    <location>
        <begin position="728"/>
        <end position="742"/>
    </location>
</feature>
<evidence type="ECO:0000313" key="3">
    <source>
        <dbReference type="EMBL" id="CAF9931858.1"/>
    </source>
</evidence>
<proteinExistence type="predicted"/>
<evidence type="ECO:0000256" key="1">
    <source>
        <dbReference type="SAM" id="MobiDB-lite"/>
    </source>
</evidence>
<reference evidence="3" key="1">
    <citation type="submission" date="2021-03" db="EMBL/GenBank/DDBJ databases">
        <authorList>
            <person name="Tagirdzhanova G."/>
        </authorList>
    </citation>
    <scope>NUCLEOTIDE SEQUENCE</scope>
</reference>
<dbReference type="PANTHER" id="PTHR24359:SF37">
    <property type="entry name" value="PROTEIN KINASE DOMAIN-CONTAINING PROTEIN"/>
    <property type="match status" value="1"/>
</dbReference>